<comment type="function">
    <text evidence="4">Required for high-level post-exponential phase expression of a series of secreted proteins.</text>
</comment>
<evidence type="ECO:0000259" key="7">
    <source>
        <dbReference type="PROSITE" id="PS50930"/>
    </source>
</evidence>
<evidence type="ECO:0000313" key="9">
    <source>
        <dbReference type="Proteomes" id="UP000823614"/>
    </source>
</evidence>
<reference evidence="8" key="2">
    <citation type="journal article" date="2021" name="PeerJ">
        <title>Extensive microbial diversity within the chicken gut microbiome revealed by metagenomics and culture.</title>
        <authorList>
            <person name="Gilroy R."/>
            <person name="Ravi A."/>
            <person name="Getino M."/>
            <person name="Pursley I."/>
            <person name="Horton D.L."/>
            <person name="Alikhan N.F."/>
            <person name="Baker D."/>
            <person name="Gharbi K."/>
            <person name="Hall N."/>
            <person name="Watson M."/>
            <person name="Adriaenssens E.M."/>
            <person name="Foster-Nyarko E."/>
            <person name="Jarju S."/>
            <person name="Secka A."/>
            <person name="Antonio M."/>
            <person name="Oren A."/>
            <person name="Chaudhuri R.R."/>
            <person name="La Ragione R."/>
            <person name="Hildebrand F."/>
            <person name="Pallen M.J."/>
        </authorList>
    </citation>
    <scope>NUCLEOTIDE SEQUENCE</scope>
    <source>
        <strain evidence="8">C6-149</strain>
    </source>
</reference>
<dbReference type="Gene3D" id="2.40.50.1020">
    <property type="entry name" value="LytTr DNA-binding domain"/>
    <property type="match status" value="1"/>
</dbReference>
<dbReference type="Proteomes" id="UP000823614">
    <property type="component" value="Unassembled WGS sequence"/>
</dbReference>
<dbReference type="Pfam" id="PF00072">
    <property type="entry name" value="Response_reg"/>
    <property type="match status" value="1"/>
</dbReference>
<feature type="modified residue" description="4-aspartylphosphate" evidence="5">
    <location>
        <position position="60"/>
    </location>
</feature>
<evidence type="ECO:0000313" key="8">
    <source>
        <dbReference type="EMBL" id="MBO8441904.1"/>
    </source>
</evidence>
<comment type="caution">
    <text evidence="8">The sequence shown here is derived from an EMBL/GenBank/DDBJ whole genome shotgun (WGS) entry which is preliminary data.</text>
</comment>
<dbReference type="InterPro" id="IPR046947">
    <property type="entry name" value="LytR-like"/>
</dbReference>
<keyword evidence="3" id="KW-0010">Activator</keyword>
<dbReference type="PROSITE" id="PS50930">
    <property type="entry name" value="HTH_LYTTR"/>
    <property type="match status" value="1"/>
</dbReference>
<evidence type="ECO:0000256" key="3">
    <source>
        <dbReference type="ARBA" id="ARBA00023159"/>
    </source>
</evidence>
<dbReference type="PROSITE" id="PS50110">
    <property type="entry name" value="RESPONSE_REGULATORY"/>
    <property type="match status" value="1"/>
</dbReference>
<dbReference type="InterPro" id="IPR001789">
    <property type="entry name" value="Sig_transdc_resp-reg_receiver"/>
</dbReference>
<dbReference type="InterPro" id="IPR007492">
    <property type="entry name" value="LytTR_DNA-bd_dom"/>
</dbReference>
<dbReference type="Pfam" id="PF04397">
    <property type="entry name" value="LytTR"/>
    <property type="match status" value="1"/>
</dbReference>
<dbReference type="Gene3D" id="3.40.50.2300">
    <property type="match status" value="1"/>
</dbReference>
<dbReference type="EMBL" id="JADIMP010000092">
    <property type="protein sequence ID" value="MBO8441904.1"/>
    <property type="molecule type" value="Genomic_DNA"/>
</dbReference>
<dbReference type="SMART" id="SM00448">
    <property type="entry name" value="REC"/>
    <property type="match status" value="1"/>
</dbReference>
<protein>
    <submittedName>
        <fullName evidence="8">Response regulator transcription factor</fullName>
    </submittedName>
</protein>
<evidence type="ECO:0000256" key="4">
    <source>
        <dbReference type="ARBA" id="ARBA00037164"/>
    </source>
</evidence>
<sequence length="247" mass="28939">MTNVFICDDNPDLLNEYIKIVKNYSLMHDNVKLAFSSTDPNCLLDYLKQNEIINGIYFLDIHFPNTKHDGIYYGLKIKEFDSQGKIIFITSHSELSYLALERHSEPFDFIIKDLGIEEIQKKIFEDISIIMDTCIYNSKNNEFISYEVDNHLKKVLLLDLLYIETSPQPHKLIIHTKEYSEEFYGKLATFNNLELGLVKVHRSYVINIHKVVSIDNAYKNIVLENNEVIPLSYKYKKDLKSMIKNLN</sequence>
<proteinExistence type="predicted"/>
<keyword evidence="1" id="KW-0963">Cytoplasm</keyword>
<keyword evidence="2" id="KW-0902">Two-component regulatory system</keyword>
<dbReference type="GO" id="GO:0000156">
    <property type="term" value="F:phosphorelay response regulator activity"/>
    <property type="evidence" value="ECO:0007669"/>
    <property type="project" value="InterPro"/>
</dbReference>
<dbReference type="PANTHER" id="PTHR37299">
    <property type="entry name" value="TRANSCRIPTIONAL REGULATOR-RELATED"/>
    <property type="match status" value="1"/>
</dbReference>
<organism evidence="8 9">
    <name type="scientific">Candidatus Gallilactobacillus intestinavium</name>
    <dbReference type="NCBI Taxonomy" id="2840838"/>
    <lineage>
        <taxon>Bacteria</taxon>
        <taxon>Bacillati</taxon>
        <taxon>Bacillota</taxon>
        <taxon>Bacilli</taxon>
        <taxon>Lactobacillales</taxon>
        <taxon>Lactobacillaceae</taxon>
        <taxon>Lactobacillaceae incertae sedis</taxon>
        <taxon>Candidatus Gallilactobacillus</taxon>
    </lineage>
</organism>
<reference evidence="8" key="1">
    <citation type="submission" date="2020-10" db="EMBL/GenBank/DDBJ databases">
        <authorList>
            <person name="Gilroy R."/>
        </authorList>
    </citation>
    <scope>NUCLEOTIDE SEQUENCE</scope>
    <source>
        <strain evidence="8">C6-149</strain>
    </source>
</reference>
<evidence type="ECO:0000259" key="6">
    <source>
        <dbReference type="PROSITE" id="PS50110"/>
    </source>
</evidence>
<dbReference type="InterPro" id="IPR011006">
    <property type="entry name" value="CheY-like_superfamily"/>
</dbReference>
<evidence type="ECO:0000256" key="5">
    <source>
        <dbReference type="PROSITE-ProRule" id="PRU00169"/>
    </source>
</evidence>
<dbReference type="SMART" id="SM00850">
    <property type="entry name" value="LytTR"/>
    <property type="match status" value="1"/>
</dbReference>
<feature type="domain" description="HTH LytTR-type" evidence="7">
    <location>
        <begin position="144"/>
        <end position="245"/>
    </location>
</feature>
<evidence type="ECO:0000256" key="1">
    <source>
        <dbReference type="ARBA" id="ARBA00022490"/>
    </source>
</evidence>
<gene>
    <name evidence="8" type="ORF">IAA89_05690</name>
</gene>
<accession>A0A9D9E5V8</accession>
<evidence type="ECO:0000256" key="2">
    <source>
        <dbReference type="ARBA" id="ARBA00023012"/>
    </source>
</evidence>
<dbReference type="GO" id="GO:0003677">
    <property type="term" value="F:DNA binding"/>
    <property type="evidence" value="ECO:0007669"/>
    <property type="project" value="InterPro"/>
</dbReference>
<keyword evidence="5" id="KW-0597">Phosphoprotein</keyword>
<dbReference type="AlphaFoldDB" id="A0A9D9E5V8"/>
<name>A0A9D9E5V8_9LACO</name>
<feature type="domain" description="Response regulatory" evidence="6">
    <location>
        <begin position="3"/>
        <end position="127"/>
    </location>
</feature>
<dbReference type="PANTHER" id="PTHR37299:SF3">
    <property type="entry name" value="STAGE 0 SPORULATION PROTEIN A HOMOLOG"/>
    <property type="match status" value="1"/>
</dbReference>
<dbReference type="SUPFAM" id="SSF52172">
    <property type="entry name" value="CheY-like"/>
    <property type="match status" value="1"/>
</dbReference>